<evidence type="ECO:0000256" key="10">
    <source>
        <dbReference type="SAM" id="Phobius"/>
    </source>
</evidence>
<dbReference type="InterPro" id="IPR000276">
    <property type="entry name" value="GPCR_Rhodpsn"/>
</dbReference>
<feature type="transmembrane region" description="Helical" evidence="10">
    <location>
        <begin position="63"/>
        <end position="83"/>
    </location>
</feature>
<feature type="compositionally biased region" description="Polar residues" evidence="9">
    <location>
        <begin position="216"/>
        <end position="236"/>
    </location>
</feature>
<keyword evidence="2" id="KW-1003">Cell membrane</keyword>
<keyword evidence="3 10" id="KW-0812">Transmembrane</keyword>
<evidence type="ECO:0000259" key="11">
    <source>
        <dbReference type="PROSITE" id="PS50262"/>
    </source>
</evidence>
<dbReference type="Pfam" id="PF00001">
    <property type="entry name" value="7tm_1"/>
    <property type="match status" value="1"/>
</dbReference>
<dbReference type="AlphaFoldDB" id="A0AAV4FSJ1"/>
<evidence type="ECO:0000256" key="6">
    <source>
        <dbReference type="ARBA" id="ARBA00023136"/>
    </source>
</evidence>
<evidence type="ECO:0000256" key="3">
    <source>
        <dbReference type="ARBA" id="ARBA00022692"/>
    </source>
</evidence>
<feature type="transmembrane region" description="Helical" evidence="10">
    <location>
        <begin position="162"/>
        <end position="180"/>
    </location>
</feature>
<dbReference type="PROSITE" id="PS50262">
    <property type="entry name" value="G_PROTEIN_RECEP_F1_2"/>
    <property type="match status" value="1"/>
</dbReference>
<sequence length="336" mass="38192">MSILTFLKMGLRDNVTITLFSLSTSDLCYLVIRSVPTVGRFIISNHPNHPWPFHPHILTLGTFWYSFVFYDFSAFVSVFLAVVRCACVAKPLLFKSMFTKARTLSILGSLFLLALVLRIPVLTVFRLTWIANPRTNATFRTVEYTENFMEIYKANDIANRNILSWLTYITMVVCVVILASKLRAASRLRHTLTAQTVHEDIRDTEISDMQAVPRSITNSTSSSLPPTISETNNKTPHNSKDLNKISSKDLQVIQSVTLICFIFIFSQLPYQAVSTVRLLDPEFNDVGSRVLLYGIMGHVSTTFSFINASINIVVLYNYNTKYREQFRALFCHASLK</sequence>
<feature type="transmembrane region" description="Helical" evidence="10">
    <location>
        <begin position="104"/>
        <end position="125"/>
    </location>
</feature>
<keyword evidence="6 10" id="KW-0472">Membrane</keyword>
<dbReference type="GO" id="GO:0008528">
    <property type="term" value="F:G protein-coupled peptide receptor activity"/>
    <property type="evidence" value="ECO:0007669"/>
    <property type="project" value="TreeGrafter"/>
</dbReference>
<organism evidence="12 13">
    <name type="scientific">Elysia marginata</name>
    <dbReference type="NCBI Taxonomy" id="1093978"/>
    <lineage>
        <taxon>Eukaryota</taxon>
        <taxon>Metazoa</taxon>
        <taxon>Spiralia</taxon>
        <taxon>Lophotrochozoa</taxon>
        <taxon>Mollusca</taxon>
        <taxon>Gastropoda</taxon>
        <taxon>Heterobranchia</taxon>
        <taxon>Euthyneura</taxon>
        <taxon>Panpulmonata</taxon>
        <taxon>Sacoglossa</taxon>
        <taxon>Placobranchoidea</taxon>
        <taxon>Plakobranchidae</taxon>
        <taxon>Elysia</taxon>
    </lineage>
</organism>
<gene>
    <name evidence="12" type="ORF">ElyMa_000463700</name>
</gene>
<evidence type="ECO:0000313" key="13">
    <source>
        <dbReference type="Proteomes" id="UP000762676"/>
    </source>
</evidence>
<keyword evidence="13" id="KW-1185">Reference proteome</keyword>
<dbReference type="InterPro" id="IPR017452">
    <property type="entry name" value="GPCR_Rhodpsn_7TM"/>
</dbReference>
<protein>
    <submittedName>
        <fullName evidence="12">Chemosensory receptor C</fullName>
    </submittedName>
</protein>
<dbReference type="Proteomes" id="UP000762676">
    <property type="component" value="Unassembled WGS sequence"/>
</dbReference>
<evidence type="ECO:0000256" key="4">
    <source>
        <dbReference type="ARBA" id="ARBA00022989"/>
    </source>
</evidence>
<evidence type="ECO:0000313" key="12">
    <source>
        <dbReference type="EMBL" id="GFR75735.1"/>
    </source>
</evidence>
<keyword evidence="4 10" id="KW-1133">Transmembrane helix</keyword>
<accession>A0AAV4FSJ1</accession>
<dbReference type="GO" id="GO:0007218">
    <property type="term" value="P:neuropeptide signaling pathway"/>
    <property type="evidence" value="ECO:0007669"/>
    <property type="project" value="TreeGrafter"/>
</dbReference>
<dbReference type="EMBL" id="BMAT01000906">
    <property type="protein sequence ID" value="GFR75735.1"/>
    <property type="molecule type" value="Genomic_DNA"/>
</dbReference>
<feature type="transmembrane region" description="Helical" evidence="10">
    <location>
        <begin position="250"/>
        <end position="270"/>
    </location>
</feature>
<reference evidence="12 13" key="1">
    <citation type="journal article" date="2021" name="Elife">
        <title>Chloroplast acquisition without the gene transfer in kleptoplastic sea slugs, Plakobranchus ocellatus.</title>
        <authorList>
            <person name="Maeda T."/>
            <person name="Takahashi S."/>
            <person name="Yoshida T."/>
            <person name="Shimamura S."/>
            <person name="Takaki Y."/>
            <person name="Nagai Y."/>
            <person name="Toyoda A."/>
            <person name="Suzuki Y."/>
            <person name="Arimoto A."/>
            <person name="Ishii H."/>
            <person name="Satoh N."/>
            <person name="Nishiyama T."/>
            <person name="Hasebe M."/>
            <person name="Maruyama T."/>
            <person name="Minagawa J."/>
            <person name="Obokata J."/>
            <person name="Shigenobu S."/>
        </authorList>
    </citation>
    <scope>NUCLEOTIDE SEQUENCE [LARGE SCALE GENOMIC DNA]</scope>
</reference>
<evidence type="ECO:0000256" key="5">
    <source>
        <dbReference type="ARBA" id="ARBA00023040"/>
    </source>
</evidence>
<evidence type="ECO:0000256" key="7">
    <source>
        <dbReference type="ARBA" id="ARBA00023170"/>
    </source>
</evidence>
<keyword evidence="8" id="KW-0807">Transducer</keyword>
<keyword evidence="5" id="KW-0297">G-protein coupled receptor</keyword>
<evidence type="ECO:0000256" key="2">
    <source>
        <dbReference type="ARBA" id="ARBA00022475"/>
    </source>
</evidence>
<dbReference type="GO" id="GO:0005886">
    <property type="term" value="C:plasma membrane"/>
    <property type="evidence" value="ECO:0007669"/>
    <property type="project" value="UniProtKB-SubCell"/>
</dbReference>
<dbReference type="SUPFAM" id="SSF81321">
    <property type="entry name" value="Family A G protein-coupled receptor-like"/>
    <property type="match status" value="1"/>
</dbReference>
<feature type="region of interest" description="Disordered" evidence="9">
    <location>
        <begin position="216"/>
        <end position="240"/>
    </location>
</feature>
<feature type="transmembrane region" description="Helical" evidence="10">
    <location>
        <begin position="290"/>
        <end position="318"/>
    </location>
</feature>
<dbReference type="Gene3D" id="1.20.1070.10">
    <property type="entry name" value="Rhodopsin 7-helix transmembrane proteins"/>
    <property type="match status" value="1"/>
</dbReference>
<evidence type="ECO:0000256" key="1">
    <source>
        <dbReference type="ARBA" id="ARBA00004651"/>
    </source>
</evidence>
<keyword evidence="7 12" id="KW-0675">Receptor</keyword>
<proteinExistence type="predicted"/>
<evidence type="ECO:0000256" key="8">
    <source>
        <dbReference type="ARBA" id="ARBA00023224"/>
    </source>
</evidence>
<feature type="domain" description="G-protein coupled receptors family 1 profile" evidence="11">
    <location>
        <begin position="1"/>
        <end position="315"/>
    </location>
</feature>
<name>A0AAV4FSJ1_9GAST</name>
<dbReference type="PANTHER" id="PTHR24230">
    <property type="entry name" value="G-PROTEIN COUPLED RECEPTOR"/>
    <property type="match status" value="1"/>
</dbReference>
<comment type="caution">
    <text evidence="12">The sequence shown here is derived from an EMBL/GenBank/DDBJ whole genome shotgun (WGS) entry which is preliminary data.</text>
</comment>
<evidence type="ECO:0000256" key="9">
    <source>
        <dbReference type="SAM" id="MobiDB-lite"/>
    </source>
</evidence>
<comment type="subcellular location">
    <subcellularLocation>
        <location evidence="1">Cell membrane</location>
        <topology evidence="1">Multi-pass membrane protein</topology>
    </subcellularLocation>
</comment>